<dbReference type="EMBL" id="CM020618">
    <property type="protein sequence ID" value="KAK1857863.1"/>
    <property type="molecule type" value="Genomic_DNA"/>
</dbReference>
<organism evidence="1 2">
    <name type="scientific">Pyropia yezoensis</name>
    <name type="common">Susabi-nori</name>
    <name type="synonym">Porphyra yezoensis</name>
    <dbReference type="NCBI Taxonomy" id="2788"/>
    <lineage>
        <taxon>Eukaryota</taxon>
        <taxon>Rhodophyta</taxon>
        <taxon>Bangiophyceae</taxon>
        <taxon>Bangiales</taxon>
        <taxon>Bangiaceae</taxon>
        <taxon>Pyropia</taxon>
    </lineage>
</organism>
<dbReference type="Proteomes" id="UP000798662">
    <property type="component" value="Chromosome 1"/>
</dbReference>
<gene>
    <name evidence="1" type="ORF">I4F81_000477</name>
</gene>
<evidence type="ECO:0000313" key="1">
    <source>
        <dbReference type="EMBL" id="KAK1857863.1"/>
    </source>
</evidence>
<protein>
    <submittedName>
        <fullName evidence="1">Uncharacterized protein</fullName>
    </submittedName>
</protein>
<proteinExistence type="predicted"/>
<keyword evidence="2" id="KW-1185">Reference proteome</keyword>
<evidence type="ECO:0000313" key="2">
    <source>
        <dbReference type="Proteomes" id="UP000798662"/>
    </source>
</evidence>
<reference evidence="1" key="1">
    <citation type="submission" date="2019-11" db="EMBL/GenBank/DDBJ databases">
        <title>Nori genome reveals adaptations in red seaweeds to the harsh intertidal environment.</title>
        <authorList>
            <person name="Wang D."/>
            <person name="Mao Y."/>
        </authorList>
    </citation>
    <scope>NUCLEOTIDE SEQUENCE</scope>
    <source>
        <tissue evidence="1">Gametophyte</tissue>
    </source>
</reference>
<comment type="caution">
    <text evidence="1">The sequence shown here is derived from an EMBL/GenBank/DDBJ whole genome shotgun (WGS) entry which is preliminary data.</text>
</comment>
<sequence>MTIPSRSPCAHVFTPPHPRPCLLGMDVFVMDLFHPPTAPRSRGRNADASSLWQPTAASSWTQNMSVWRPHSAVTRSDDGATHIRFETPGFPRDRLHIELSDDRSHLTVSGTARTKTGPANGDGDASAKDGAGDGKARGPWASVDERQFTQTYRLPRDADVEGIKADYEHGVLAITVPAKHADMLPQKRTIAIRDKEDAKVAKQ</sequence>
<accession>A0ACC3BJS2</accession>
<name>A0ACC3BJS2_PYRYE</name>